<evidence type="ECO:0000313" key="3">
    <source>
        <dbReference type="Proteomes" id="UP001430953"/>
    </source>
</evidence>
<keyword evidence="1" id="KW-0812">Transmembrane</keyword>
<keyword evidence="1" id="KW-0472">Membrane</keyword>
<name>A0AAW2G944_9HYME</name>
<sequence length="145" mass="17282">MREPPGSSKRALLCTSLSRRYFCRSTKNLDTNDKTGNRKLEYLIQFTRIPRGKFISSVLARAIIILASVTSSFAITFDFVYDNRMVMMRFQITTRIFFFLQISYKRRQKQCYRRISRRCENNDRGFRRAGRVMSFFFSGSYYAQH</sequence>
<dbReference type="AlphaFoldDB" id="A0AAW2G944"/>
<evidence type="ECO:0000256" key="1">
    <source>
        <dbReference type="SAM" id="Phobius"/>
    </source>
</evidence>
<protein>
    <submittedName>
        <fullName evidence="2">Uncharacterized protein</fullName>
    </submittedName>
</protein>
<dbReference type="Proteomes" id="UP001430953">
    <property type="component" value="Unassembled WGS sequence"/>
</dbReference>
<feature type="transmembrane region" description="Helical" evidence="1">
    <location>
        <begin position="58"/>
        <end position="80"/>
    </location>
</feature>
<proteinExistence type="predicted"/>
<feature type="transmembrane region" description="Helical" evidence="1">
    <location>
        <begin position="86"/>
        <end position="104"/>
    </location>
</feature>
<keyword evidence="3" id="KW-1185">Reference proteome</keyword>
<gene>
    <name evidence="2" type="ORF">PUN28_007444</name>
</gene>
<keyword evidence="1" id="KW-1133">Transmembrane helix</keyword>
<accession>A0AAW2G944</accession>
<dbReference type="EMBL" id="JADYXP020000006">
    <property type="protein sequence ID" value="KAL0122742.1"/>
    <property type="molecule type" value="Genomic_DNA"/>
</dbReference>
<reference evidence="2 3" key="1">
    <citation type="submission" date="2023-03" db="EMBL/GenBank/DDBJ databases">
        <title>High recombination rates correlate with genetic variation in Cardiocondyla obscurior ants.</title>
        <authorList>
            <person name="Errbii M."/>
        </authorList>
    </citation>
    <scope>NUCLEOTIDE SEQUENCE [LARGE SCALE GENOMIC DNA]</scope>
    <source>
        <strain evidence="2">Alpha-2009</strain>
        <tissue evidence="2">Whole body</tissue>
    </source>
</reference>
<evidence type="ECO:0000313" key="2">
    <source>
        <dbReference type="EMBL" id="KAL0122742.1"/>
    </source>
</evidence>
<comment type="caution">
    <text evidence="2">The sequence shown here is derived from an EMBL/GenBank/DDBJ whole genome shotgun (WGS) entry which is preliminary data.</text>
</comment>
<organism evidence="2 3">
    <name type="scientific">Cardiocondyla obscurior</name>
    <dbReference type="NCBI Taxonomy" id="286306"/>
    <lineage>
        <taxon>Eukaryota</taxon>
        <taxon>Metazoa</taxon>
        <taxon>Ecdysozoa</taxon>
        <taxon>Arthropoda</taxon>
        <taxon>Hexapoda</taxon>
        <taxon>Insecta</taxon>
        <taxon>Pterygota</taxon>
        <taxon>Neoptera</taxon>
        <taxon>Endopterygota</taxon>
        <taxon>Hymenoptera</taxon>
        <taxon>Apocrita</taxon>
        <taxon>Aculeata</taxon>
        <taxon>Formicoidea</taxon>
        <taxon>Formicidae</taxon>
        <taxon>Myrmicinae</taxon>
        <taxon>Cardiocondyla</taxon>
    </lineage>
</organism>